<accession>A0A059EYL9</accession>
<gene>
    <name evidence="2" type="ORF">H312_02646</name>
</gene>
<dbReference type="InterPro" id="IPR053164">
    <property type="entry name" value="IS1016-like_transposase"/>
</dbReference>
<protein>
    <recommendedName>
        <fullName evidence="1">ISXO2-like transposase domain-containing protein</fullName>
    </recommendedName>
</protein>
<dbReference type="SMART" id="SM01126">
    <property type="entry name" value="DDE_Tnp_IS1595"/>
    <property type="match status" value="1"/>
</dbReference>
<evidence type="ECO:0000313" key="2">
    <source>
        <dbReference type="EMBL" id="KCZ79957.1"/>
    </source>
</evidence>
<evidence type="ECO:0000313" key="3">
    <source>
        <dbReference type="Proteomes" id="UP000030655"/>
    </source>
</evidence>
<organism evidence="2 3">
    <name type="scientific">Anncaliia algerae PRA339</name>
    <dbReference type="NCBI Taxonomy" id="1288291"/>
    <lineage>
        <taxon>Eukaryota</taxon>
        <taxon>Fungi</taxon>
        <taxon>Fungi incertae sedis</taxon>
        <taxon>Microsporidia</taxon>
        <taxon>Tubulinosematoidea</taxon>
        <taxon>Tubulinosematidae</taxon>
        <taxon>Anncaliia</taxon>
    </lineage>
</organism>
<reference evidence="2 3" key="2">
    <citation type="submission" date="2014-03" db="EMBL/GenBank/DDBJ databases">
        <title>The Genome Sequence of Anncaliia algerae insect isolate PRA339.</title>
        <authorList>
            <consortium name="The Broad Institute Genome Sequencing Platform"/>
            <consortium name="The Broad Institute Genome Sequencing Center for Infectious Disease"/>
            <person name="Cuomo C."/>
            <person name="Becnel J."/>
            <person name="Sanscrainte N."/>
            <person name="Walker B."/>
            <person name="Young S.K."/>
            <person name="Zeng Q."/>
            <person name="Gargeya S."/>
            <person name="Fitzgerald M."/>
            <person name="Haas B."/>
            <person name="Abouelleil A."/>
            <person name="Alvarado L."/>
            <person name="Arachchi H.M."/>
            <person name="Berlin A.M."/>
            <person name="Chapman S.B."/>
            <person name="Dewar J."/>
            <person name="Goldberg J."/>
            <person name="Griggs A."/>
            <person name="Gujja S."/>
            <person name="Hansen M."/>
            <person name="Howarth C."/>
            <person name="Imamovic A."/>
            <person name="Larimer J."/>
            <person name="McCowan C."/>
            <person name="Murphy C."/>
            <person name="Neiman D."/>
            <person name="Pearson M."/>
            <person name="Priest M."/>
            <person name="Roberts A."/>
            <person name="Saif S."/>
            <person name="Shea T."/>
            <person name="Sisk P."/>
            <person name="Sykes S."/>
            <person name="Wortman J."/>
            <person name="Nusbaum C."/>
            <person name="Birren B."/>
        </authorList>
    </citation>
    <scope>NUCLEOTIDE SEQUENCE [LARGE SCALE GENOMIC DNA]</scope>
    <source>
        <strain evidence="2 3">PRA339</strain>
    </source>
</reference>
<name>A0A059EYL9_9MICR</name>
<dbReference type="PANTHER" id="PTHR47163:SF2">
    <property type="entry name" value="SI:DKEY-17M8.2"/>
    <property type="match status" value="1"/>
</dbReference>
<dbReference type="VEuPathDB" id="MicrosporidiaDB:H312_02646"/>
<keyword evidence="3" id="KW-1185">Reference proteome</keyword>
<proteinExistence type="predicted"/>
<dbReference type="Pfam" id="PF12762">
    <property type="entry name" value="DDE_Tnp_IS1595"/>
    <property type="match status" value="1"/>
</dbReference>
<sequence length="274" mass="31939">MNYDFSEENKFIKKYKDNIEKKCKKCGSKAIILTNRGSLIIRCSWKSCKFSTSVWQGTIFYKSKLKPCVFLALCKLWLQSMARRHITLLLKISKKSVSRNLKKLGEMAIQRFYSEFKTIGGPGIIVEVDESKFGKRKYHRGHLVKGVWVLGMVERTSERKCILISVPDRSASTLFTLLKRYIHKDSIIYSDCWRGYIGLSEYFLAHETVNHSISFVDNLTGVHTNTIEGTWSAVKRTISPRHRTKRFISLYLLRFMLLRLYPTTNFNELINLLL</sequence>
<reference evidence="3" key="1">
    <citation type="submission" date="2013-02" db="EMBL/GenBank/DDBJ databases">
        <authorList>
            <consortium name="The Broad Institute Genome Sequencing Platform"/>
            <person name="Cuomo C."/>
            <person name="Becnel J."/>
            <person name="Sanscrainte N."/>
            <person name="Walker B."/>
            <person name="Young S.K."/>
            <person name="Zeng Q."/>
            <person name="Gargeya S."/>
            <person name="Fitzgerald M."/>
            <person name="Haas B."/>
            <person name="Abouelleil A."/>
            <person name="Alvarado L."/>
            <person name="Arachchi H.M."/>
            <person name="Berlin A.M."/>
            <person name="Chapman S.B."/>
            <person name="Dewar J."/>
            <person name="Goldberg J."/>
            <person name="Griggs A."/>
            <person name="Gujja S."/>
            <person name="Hansen M."/>
            <person name="Howarth C."/>
            <person name="Imamovic A."/>
            <person name="Larimer J."/>
            <person name="McCowan C."/>
            <person name="Murphy C."/>
            <person name="Neiman D."/>
            <person name="Pearson M."/>
            <person name="Priest M."/>
            <person name="Roberts A."/>
            <person name="Saif S."/>
            <person name="Shea T."/>
            <person name="Sisk P."/>
            <person name="Sykes S."/>
            <person name="Wortman J."/>
            <person name="Nusbaum C."/>
            <person name="Birren B."/>
        </authorList>
    </citation>
    <scope>NUCLEOTIDE SEQUENCE [LARGE SCALE GENOMIC DNA]</scope>
    <source>
        <strain evidence="3">PRA339</strain>
    </source>
</reference>
<evidence type="ECO:0000259" key="1">
    <source>
        <dbReference type="SMART" id="SM01126"/>
    </source>
</evidence>
<dbReference type="EMBL" id="KK365215">
    <property type="protein sequence ID" value="KCZ79957.1"/>
    <property type="molecule type" value="Genomic_DNA"/>
</dbReference>
<dbReference type="OrthoDB" id="2193678at2759"/>
<dbReference type="HOGENOM" id="CLU_044348_0_0_1"/>
<dbReference type="PANTHER" id="PTHR47163">
    <property type="entry name" value="DDE_TNP_IS1595 DOMAIN-CONTAINING PROTEIN"/>
    <property type="match status" value="1"/>
</dbReference>
<dbReference type="Proteomes" id="UP000030655">
    <property type="component" value="Unassembled WGS sequence"/>
</dbReference>
<dbReference type="InterPro" id="IPR024445">
    <property type="entry name" value="Tnp_ISXO2-like"/>
</dbReference>
<dbReference type="AlphaFoldDB" id="A0A059EYL9"/>
<feature type="domain" description="ISXO2-like transposase" evidence="1">
    <location>
        <begin position="118"/>
        <end position="260"/>
    </location>
</feature>
<dbReference type="STRING" id="1288291.A0A059EYL9"/>
<dbReference type="NCBIfam" id="NF033547">
    <property type="entry name" value="transpos_IS1595"/>
    <property type="match status" value="1"/>
</dbReference>